<dbReference type="InterPro" id="IPR021729">
    <property type="entry name" value="DUF3298"/>
</dbReference>
<keyword evidence="7" id="KW-1185">Reference proteome</keyword>
<evidence type="ECO:0000256" key="1">
    <source>
        <dbReference type="ARBA" id="ARBA00022723"/>
    </source>
</evidence>
<keyword evidence="4" id="KW-0812">Transmembrane</keyword>
<dbReference type="InterPro" id="IPR037126">
    <property type="entry name" value="PdaC/RsiV-like_sf"/>
</dbReference>
<evidence type="ECO:0000256" key="2">
    <source>
        <dbReference type="ARBA" id="ARBA00022801"/>
    </source>
</evidence>
<feature type="transmembrane region" description="Helical" evidence="4">
    <location>
        <begin position="12"/>
        <end position="33"/>
    </location>
</feature>
<keyword evidence="4" id="KW-0472">Membrane</keyword>
<evidence type="ECO:0000256" key="4">
    <source>
        <dbReference type="SAM" id="Phobius"/>
    </source>
</evidence>
<dbReference type="SUPFAM" id="SSF88713">
    <property type="entry name" value="Glycoside hydrolase/deacetylase"/>
    <property type="match status" value="1"/>
</dbReference>
<feature type="domain" description="NodB homology" evidence="5">
    <location>
        <begin position="310"/>
        <end position="484"/>
    </location>
</feature>
<dbReference type="Gene3D" id="3.20.20.370">
    <property type="entry name" value="Glycoside hydrolase/deacetylase"/>
    <property type="match status" value="1"/>
</dbReference>
<dbReference type="AlphaFoldDB" id="A0A9X3LC39"/>
<gene>
    <name evidence="6" type="ORF">M9R61_18045</name>
</gene>
<evidence type="ECO:0000313" key="6">
    <source>
        <dbReference type="EMBL" id="MCZ8535208.1"/>
    </source>
</evidence>
<feature type="region of interest" description="Disordered" evidence="3">
    <location>
        <begin position="275"/>
        <end position="297"/>
    </location>
</feature>
<feature type="region of interest" description="Disordered" evidence="3">
    <location>
        <begin position="39"/>
        <end position="58"/>
    </location>
</feature>
<proteinExistence type="predicted"/>
<keyword evidence="4" id="KW-1133">Transmembrane helix</keyword>
<dbReference type="GO" id="GO:0016020">
    <property type="term" value="C:membrane"/>
    <property type="evidence" value="ECO:0007669"/>
    <property type="project" value="TreeGrafter"/>
</dbReference>
<dbReference type="PANTHER" id="PTHR10587">
    <property type="entry name" value="GLYCOSYL TRANSFERASE-RELATED"/>
    <property type="match status" value="1"/>
</dbReference>
<feature type="compositionally biased region" description="Basic and acidic residues" evidence="3">
    <location>
        <begin position="45"/>
        <end position="57"/>
    </location>
</feature>
<organism evidence="6 7">
    <name type="scientific">Psychrobacillus psychrodurans</name>
    <dbReference type="NCBI Taxonomy" id="126157"/>
    <lineage>
        <taxon>Bacteria</taxon>
        <taxon>Bacillati</taxon>
        <taxon>Bacillota</taxon>
        <taxon>Bacilli</taxon>
        <taxon>Bacillales</taxon>
        <taxon>Bacillaceae</taxon>
        <taxon>Psychrobacillus</taxon>
    </lineage>
</organism>
<dbReference type="InterPro" id="IPR050248">
    <property type="entry name" value="Polysacc_deacetylase_ArnD"/>
</dbReference>
<dbReference type="InterPro" id="IPR002509">
    <property type="entry name" value="NODB_dom"/>
</dbReference>
<sequence>MKKSRYKQRKPWIDAAFISMIALLSISLIFLSYSTKSNAKQSTTDNKKSPEITKEESTMESAFPGILIKTEVSNDEYSPYSIQYPHSKVESFNTQIKKYIDEQLDTYLIAMQENKRIGSKAPGELNIAFEIFPHASGSYSFVMVTGTYIGGANGYTNFHTTHLRTASGEVIEIDDLFGHDESKLIKLSSLVRDNIKKDPSLKDKILEEEMMLATEPKWSNFKEFALIEDTLVLYFEEYEIANGSAGAPIIAVPLAELSEQLVAPFKPIDTEELLPKPSVEEGSEEVEVEQNSNDEASTQIDVQIGNAKKKQVALTFDDGPDPKVTPKILATLAKYDAKATFFVLGSRVEFYPEIAGDILEAGHELGNHTWTHANLTNMTPNLITEEVSRTNKIIEQATGQEPTVFRPPYGAFNDDLMNILSLPVVLWDVDTLDWKYRDANHLLTSVKSSVHDGSTVLMHDIHLSTAQGLESVLAYLTSEGYTFVTVSELD</sequence>
<dbReference type="Gene3D" id="3.90.640.20">
    <property type="entry name" value="Heat-shock cognate protein, ATPase"/>
    <property type="match status" value="1"/>
</dbReference>
<dbReference type="InterPro" id="IPR011330">
    <property type="entry name" value="Glyco_hydro/deAcase_b/a-brl"/>
</dbReference>
<dbReference type="Pfam" id="PF01522">
    <property type="entry name" value="Polysacc_deac_1"/>
    <property type="match status" value="1"/>
</dbReference>
<evidence type="ECO:0000313" key="7">
    <source>
        <dbReference type="Proteomes" id="UP001152172"/>
    </source>
</evidence>
<accession>A0A9X3LC39</accession>
<dbReference type="RefSeq" id="WP_269923212.1">
    <property type="nucleotide sequence ID" value="NZ_JAMKBI010000017.1"/>
</dbReference>
<reference evidence="6" key="1">
    <citation type="submission" date="2022-05" db="EMBL/GenBank/DDBJ databases">
        <authorList>
            <person name="Colautti A."/>
            <person name="Iacumin L."/>
        </authorList>
    </citation>
    <scope>NUCLEOTIDE SEQUENCE</scope>
    <source>
        <strain evidence="6">DSM 30747</strain>
    </source>
</reference>
<dbReference type="Proteomes" id="UP001152172">
    <property type="component" value="Unassembled WGS sequence"/>
</dbReference>
<name>A0A9X3LC39_9BACI</name>
<dbReference type="GO" id="GO:0016810">
    <property type="term" value="F:hydrolase activity, acting on carbon-nitrogen (but not peptide) bonds"/>
    <property type="evidence" value="ECO:0007669"/>
    <property type="project" value="InterPro"/>
</dbReference>
<dbReference type="EMBL" id="JAMKBI010000017">
    <property type="protein sequence ID" value="MCZ8535208.1"/>
    <property type="molecule type" value="Genomic_DNA"/>
</dbReference>
<keyword evidence="2" id="KW-0378">Hydrolase</keyword>
<evidence type="ECO:0000256" key="3">
    <source>
        <dbReference type="SAM" id="MobiDB-lite"/>
    </source>
</evidence>
<comment type="caution">
    <text evidence="6">The sequence shown here is derived from an EMBL/GenBank/DDBJ whole genome shotgun (WGS) entry which is preliminary data.</text>
</comment>
<evidence type="ECO:0000259" key="5">
    <source>
        <dbReference type="PROSITE" id="PS51677"/>
    </source>
</evidence>
<protein>
    <submittedName>
        <fullName evidence="6">Polysaccharide deacetylase family protein</fullName>
    </submittedName>
</protein>
<dbReference type="GO" id="GO:0005975">
    <property type="term" value="P:carbohydrate metabolic process"/>
    <property type="evidence" value="ECO:0007669"/>
    <property type="project" value="InterPro"/>
</dbReference>
<dbReference type="Gene3D" id="3.30.565.40">
    <property type="entry name" value="Fervidobacterium nodosum Rt17-B1 like"/>
    <property type="match status" value="1"/>
</dbReference>
<dbReference type="PANTHER" id="PTHR10587:SF133">
    <property type="entry name" value="CHITIN DEACETYLASE 1-RELATED"/>
    <property type="match status" value="1"/>
</dbReference>
<dbReference type="PROSITE" id="PS51677">
    <property type="entry name" value="NODB"/>
    <property type="match status" value="1"/>
</dbReference>
<keyword evidence="1" id="KW-0479">Metal-binding</keyword>
<dbReference type="Pfam" id="PF11738">
    <property type="entry name" value="DUF3298"/>
    <property type="match status" value="1"/>
</dbReference>
<dbReference type="GO" id="GO:0046872">
    <property type="term" value="F:metal ion binding"/>
    <property type="evidence" value="ECO:0007669"/>
    <property type="project" value="UniProtKB-KW"/>
</dbReference>